<proteinExistence type="predicted"/>
<evidence type="ECO:0000313" key="3">
    <source>
        <dbReference type="EMBL" id="ETW81720.1"/>
    </source>
</evidence>
<feature type="region of interest" description="Disordered" evidence="1">
    <location>
        <begin position="1"/>
        <end position="42"/>
    </location>
</feature>
<dbReference type="Gene3D" id="4.10.240.10">
    <property type="entry name" value="Zn(2)-C6 fungal-type DNA-binding domain"/>
    <property type="match status" value="1"/>
</dbReference>
<organism evidence="3 4">
    <name type="scientific">Heterobasidion irregulare (strain TC 32-1)</name>
    <dbReference type="NCBI Taxonomy" id="747525"/>
    <lineage>
        <taxon>Eukaryota</taxon>
        <taxon>Fungi</taxon>
        <taxon>Dikarya</taxon>
        <taxon>Basidiomycota</taxon>
        <taxon>Agaricomycotina</taxon>
        <taxon>Agaricomycetes</taxon>
        <taxon>Russulales</taxon>
        <taxon>Bondarzewiaceae</taxon>
        <taxon>Heterobasidion</taxon>
        <taxon>Heterobasidion annosum species complex</taxon>
    </lineage>
</organism>
<dbReference type="EMBL" id="KI925458">
    <property type="protein sequence ID" value="ETW81720.1"/>
    <property type="molecule type" value="Genomic_DNA"/>
</dbReference>
<dbReference type="OrthoDB" id="3037908at2759"/>
<dbReference type="InterPro" id="IPR001138">
    <property type="entry name" value="Zn2Cys6_DnaBD"/>
</dbReference>
<dbReference type="SUPFAM" id="SSF57701">
    <property type="entry name" value="Zn2/Cys6 DNA-binding domain"/>
    <property type="match status" value="1"/>
</dbReference>
<evidence type="ECO:0000313" key="4">
    <source>
        <dbReference type="Proteomes" id="UP000030671"/>
    </source>
</evidence>
<dbReference type="RefSeq" id="XP_009546334.1">
    <property type="nucleotide sequence ID" value="XM_009548039.1"/>
</dbReference>
<accession>W4K8P7</accession>
<feature type="region of interest" description="Disordered" evidence="1">
    <location>
        <begin position="333"/>
        <end position="440"/>
    </location>
</feature>
<feature type="compositionally biased region" description="Low complexity" evidence="1">
    <location>
        <begin position="190"/>
        <end position="201"/>
    </location>
</feature>
<evidence type="ECO:0000256" key="1">
    <source>
        <dbReference type="SAM" id="MobiDB-lite"/>
    </source>
</evidence>
<dbReference type="KEGG" id="hir:HETIRDRAFT_451441"/>
<dbReference type="InterPro" id="IPR036864">
    <property type="entry name" value="Zn2-C6_fun-type_DNA-bd_sf"/>
</dbReference>
<feature type="compositionally biased region" description="Basic residues" evidence="1">
    <location>
        <begin position="804"/>
        <end position="820"/>
    </location>
</feature>
<protein>
    <recommendedName>
        <fullName evidence="2">Zn(2)-C6 fungal-type domain-containing protein</fullName>
    </recommendedName>
</protein>
<gene>
    <name evidence="3" type="ORF">HETIRDRAFT_451441</name>
</gene>
<dbReference type="GeneID" id="20676154"/>
<feature type="compositionally biased region" description="Basic and acidic residues" evidence="1">
    <location>
        <begin position="829"/>
        <end position="852"/>
    </location>
</feature>
<dbReference type="Proteomes" id="UP000030671">
    <property type="component" value="Unassembled WGS sequence"/>
</dbReference>
<feature type="domain" description="Zn(2)-C6 fungal-type" evidence="2">
    <location>
        <begin position="724"/>
        <end position="753"/>
    </location>
</feature>
<feature type="region of interest" description="Disordered" evidence="1">
    <location>
        <begin position="588"/>
        <end position="852"/>
    </location>
</feature>
<feature type="compositionally biased region" description="Basic and acidic residues" evidence="1">
    <location>
        <begin position="9"/>
        <end position="27"/>
    </location>
</feature>
<feature type="compositionally biased region" description="Basic and acidic residues" evidence="1">
    <location>
        <begin position="141"/>
        <end position="150"/>
    </location>
</feature>
<dbReference type="InParanoid" id="W4K8P7"/>
<feature type="compositionally biased region" description="Basic and acidic residues" evidence="1">
    <location>
        <begin position="423"/>
        <end position="440"/>
    </location>
</feature>
<evidence type="ECO:0000259" key="2">
    <source>
        <dbReference type="Pfam" id="PF00172"/>
    </source>
</evidence>
<reference evidence="3 4" key="1">
    <citation type="journal article" date="2012" name="New Phytol.">
        <title>Insight into trade-off between wood decay and parasitism from the genome of a fungal forest pathogen.</title>
        <authorList>
            <person name="Olson A."/>
            <person name="Aerts A."/>
            <person name="Asiegbu F."/>
            <person name="Belbahri L."/>
            <person name="Bouzid O."/>
            <person name="Broberg A."/>
            <person name="Canback B."/>
            <person name="Coutinho P.M."/>
            <person name="Cullen D."/>
            <person name="Dalman K."/>
            <person name="Deflorio G."/>
            <person name="van Diepen L.T."/>
            <person name="Dunand C."/>
            <person name="Duplessis S."/>
            <person name="Durling M."/>
            <person name="Gonthier P."/>
            <person name="Grimwood J."/>
            <person name="Fossdal C.G."/>
            <person name="Hansson D."/>
            <person name="Henrissat B."/>
            <person name="Hietala A."/>
            <person name="Himmelstrand K."/>
            <person name="Hoffmeister D."/>
            <person name="Hogberg N."/>
            <person name="James T.Y."/>
            <person name="Karlsson M."/>
            <person name="Kohler A."/>
            <person name="Kues U."/>
            <person name="Lee Y.H."/>
            <person name="Lin Y.C."/>
            <person name="Lind M."/>
            <person name="Lindquist E."/>
            <person name="Lombard V."/>
            <person name="Lucas S."/>
            <person name="Lunden K."/>
            <person name="Morin E."/>
            <person name="Murat C."/>
            <person name="Park J."/>
            <person name="Raffaello T."/>
            <person name="Rouze P."/>
            <person name="Salamov A."/>
            <person name="Schmutz J."/>
            <person name="Solheim H."/>
            <person name="Stahlberg J."/>
            <person name="Velez H."/>
            <person name="de Vries R.P."/>
            <person name="Wiebenga A."/>
            <person name="Woodward S."/>
            <person name="Yakovlev I."/>
            <person name="Garbelotto M."/>
            <person name="Martin F."/>
            <person name="Grigoriev I.V."/>
            <person name="Stenlid J."/>
        </authorList>
    </citation>
    <scope>NUCLEOTIDE SEQUENCE [LARGE SCALE GENOMIC DNA]</scope>
    <source>
        <strain evidence="3 4">TC 32-1</strain>
    </source>
</reference>
<dbReference type="HOGENOM" id="CLU_334953_0_0_1"/>
<feature type="compositionally biased region" description="Basic and acidic residues" evidence="1">
    <location>
        <begin position="728"/>
        <end position="739"/>
    </location>
</feature>
<dbReference type="GO" id="GO:0000981">
    <property type="term" value="F:DNA-binding transcription factor activity, RNA polymerase II-specific"/>
    <property type="evidence" value="ECO:0007669"/>
    <property type="project" value="InterPro"/>
</dbReference>
<keyword evidence="4" id="KW-1185">Reference proteome</keyword>
<feature type="region of interest" description="Disordered" evidence="1">
    <location>
        <begin position="283"/>
        <end position="316"/>
    </location>
</feature>
<name>W4K8P7_HETIT</name>
<dbReference type="GO" id="GO:0008270">
    <property type="term" value="F:zinc ion binding"/>
    <property type="evidence" value="ECO:0007669"/>
    <property type="project" value="InterPro"/>
</dbReference>
<dbReference type="Pfam" id="PF00172">
    <property type="entry name" value="Zn_clus"/>
    <property type="match status" value="1"/>
</dbReference>
<feature type="compositionally biased region" description="Acidic residues" evidence="1">
    <location>
        <begin position="206"/>
        <end position="221"/>
    </location>
</feature>
<sequence>MRTGPPRKSAADERTRRRGAHTDREILSGRPGGENLRPACFERPPPLLSPSCPLGVAERSCHLTTPPSPLCSRLQKRERRLFSRVFLPPRALTAPLPNDEFCPPTRRLRGYVSPVACAVLSASPLTAYPLARPPARLPARPLRESERRGAEYPPEMQPGDREHRQSSLPRSLQRHLRSGPQSPRTTEPLASTVASSAGTSAPRDETDTDDKDDDPFYDDDDGRWRATRMRAYAREREHGPRTRDLAPPLEEHALAGTAMFSPYPARPLMTSAPFAHALGGLPSLPPLHHSHSHSPTGHPQAHHPPQGPRAFSHSLPPYDGGLWAGRFMDTDSTSYTYPPPQRLTPVPSRVPQRTIGNGEAGSSTRTPRPPTARVLASPAAPPPLDPWRRPQGHGLEEPHAPTHAPFWYAPAPRQGYTEGEVQSARERDERGRRTDEPRRAAADLDRQAAAYNREGASILLSFRAPFRTLTAGLTFAVCPRLLLDVAHGRSAHSFSSAGTRPFYDARFGRVYDYYEPLPAATTFDPRTHGSLPPLAAFGGAARTSREYAFLPPPMLVPVPVPVPMPAPAPEQRGAPWERERELMLRPLRLGFGDDDDDDRERTRGDAAGEAGGSGGRAPVAGPSRAGAPGWLHEPQPSRPIPLRLRRTTSPEGMPRAEEEESKTGERRRGARTAPSPLVGRKRKRKRESNADDSDSEGRARAAPKKTAMALSEDVGRGDGGGVGRKLKCSGDRPECENCKNRGLPCVYEPVQRRRGPGKKTLAAQGQQPNRGTRGGPAPAAGATAPAQSHAFVRPSDLAAPSAPHTRHGRRSGRGRGRGGRGRGAGGEEGGSRETGSREGHGGGKRDEEGREG</sequence>
<dbReference type="CDD" id="cd00067">
    <property type="entry name" value="GAL4"/>
    <property type="match status" value="1"/>
</dbReference>
<dbReference type="AlphaFoldDB" id="W4K8P7"/>
<feature type="compositionally biased region" description="Polar residues" evidence="1">
    <location>
        <begin position="179"/>
        <end position="189"/>
    </location>
</feature>
<feature type="compositionally biased region" description="Low complexity" evidence="1">
    <location>
        <begin position="775"/>
        <end position="786"/>
    </location>
</feature>
<feature type="region of interest" description="Disordered" evidence="1">
    <location>
        <begin position="129"/>
        <end position="222"/>
    </location>
</feature>